<gene>
    <name evidence="16" type="ORF">I6G68_04620</name>
    <name evidence="15" type="ORF">ODY43_07050</name>
</gene>
<dbReference type="KEGG" id="aun:AWM73_05420"/>
<evidence type="ECO:0000256" key="8">
    <source>
        <dbReference type="ARBA" id="ARBA00022840"/>
    </source>
</evidence>
<keyword evidence="5" id="KW-0808">Transferase</keyword>
<evidence type="ECO:0000313" key="17">
    <source>
        <dbReference type="Proteomes" id="UP000594771"/>
    </source>
</evidence>
<dbReference type="FunFam" id="3.40.50.300:FF:000527">
    <property type="entry name" value="Tyrosine-protein kinase etk"/>
    <property type="match status" value="1"/>
</dbReference>
<sequence>MFGRKKKTEIKKPADRPGLVVVDNPTSAMAEQFRTIRTNIQFSMLDKELKTFNITSPGPSSGKSFLAANIAAAFASDDKRVLLLDADMRKPTVHKTFGVLNDRGLTNLLTDNRLEIHQVIKKSYVPNLFYLTCGAIPPNPSELLASKRMQELMEQLRNVFDIIVLDCPPVLAATDAQVVSARADGTVVVVPYGQCSKDEVKESQALLDKVNTNVLGVIMNRTERTEDYYYYYEEE</sequence>
<keyword evidence="9" id="KW-0972">Capsule biogenesis/degradation</keyword>
<dbReference type="UniPathway" id="UPA00934"/>
<dbReference type="PANTHER" id="PTHR32309:SF13">
    <property type="entry name" value="FERRIC ENTEROBACTIN TRANSPORT PROTEIN FEPE"/>
    <property type="match status" value="1"/>
</dbReference>
<evidence type="ECO:0000256" key="3">
    <source>
        <dbReference type="ARBA" id="ARBA00011903"/>
    </source>
</evidence>
<dbReference type="RefSeq" id="WP_060778426.1">
    <property type="nucleotide sequence ID" value="NZ_CAJHLF010000005.1"/>
</dbReference>
<dbReference type="Proteomes" id="UP001069145">
    <property type="component" value="Unassembled WGS sequence"/>
</dbReference>
<keyword evidence="7 16" id="KW-0418">Kinase</keyword>
<evidence type="ECO:0000256" key="4">
    <source>
        <dbReference type="ARBA" id="ARBA00019200"/>
    </source>
</evidence>
<keyword evidence="10" id="KW-0829">Tyrosine-protein kinase</keyword>
<dbReference type="OrthoDB" id="9794577at2"/>
<dbReference type="GeneID" id="35767932"/>
<dbReference type="EC" id="2.7.10.2" evidence="3"/>
<dbReference type="EMBL" id="CP065662">
    <property type="protein sequence ID" value="QPS00695.1"/>
    <property type="molecule type" value="Genomic_DNA"/>
</dbReference>
<comment type="catalytic activity">
    <reaction evidence="13">
        <text>L-tyrosyl-[protein] + ATP = O-phospho-L-tyrosyl-[protein] + ADP + H(+)</text>
        <dbReference type="Rhea" id="RHEA:10596"/>
        <dbReference type="Rhea" id="RHEA-COMP:10136"/>
        <dbReference type="Rhea" id="RHEA-COMP:20101"/>
        <dbReference type="ChEBI" id="CHEBI:15378"/>
        <dbReference type="ChEBI" id="CHEBI:30616"/>
        <dbReference type="ChEBI" id="CHEBI:46858"/>
        <dbReference type="ChEBI" id="CHEBI:61978"/>
        <dbReference type="ChEBI" id="CHEBI:456216"/>
        <dbReference type="EC" id="2.7.10.2"/>
    </reaction>
</comment>
<accession>A0A7T2VTE0</accession>
<dbReference type="EMBL" id="JAOTML010000008">
    <property type="protein sequence ID" value="MCY3053743.1"/>
    <property type="molecule type" value="Genomic_DNA"/>
</dbReference>
<dbReference type="Pfam" id="PF13614">
    <property type="entry name" value="AAA_31"/>
    <property type="match status" value="1"/>
</dbReference>
<dbReference type="Proteomes" id="UP000594771">
    <property type="component" value="Chromosome"/>
</dbReference>
<dbReference type="AlphaFoldDB" id="A0A7T2VTE0"/>
<evidence type="ECO:0000256" key="13">
    <source>
        <dbReference type="ARBA" id="ARBA00051245"/>
    </source>
</evidence>
<evidence type="ECO:0000256" key="10">
    <source>
        <dbReference type="ARBA" id="ARBA00023137"/>
    </source>
</evidence>
<organism evidence="16 17">
    <name type="scientific">Aerococcus urinae</name>
    <dbReference type="NCBI Taxonomy" id="1376"/>
    <lineage>
        <taxon>Bacteria</taxon>
        <taxon>Bacillati</taxon>
        <taxon>Bacillota</taxon>
        <taxon>Bacilli</taxon>
        <taxon>Lactobacillales</taxon>
        <taxon>Aerococcaceae</taxon>
        <taxon>Aerococcus</taxon>
    </lineage>
</organism>
<evidence type="ECO:0000259" key="14">
    <source>
        <dbReference type="Pfam" id="PF13614"/>
    </source>
</evidence>
<evidence type="ECO:0000256" key="5">
    <source>
        <dbReference type="ARBA" id="ARBA00022679"/>
    </source>
</evidence>
<evidence type="ECO:0000256" key="7">
    <source>
        <dbReference type="ARBA" id="ARBA00022777"/>
    </source>
</evidence>
<feature type="domain" description="AAA" evidence="14">
    <location>
        <begin position="61"/>
        <end position="199"/>
    </location>
</feature>
<evidence type="ECO:0000256" key="6">
    <source>
        <dbReference type="ARBA" id="ARBA00022741"/>
    </source>
</evidence>
<dbReference type="GO" id="GO:0005524">
    <property type="term" value="F:ATP binding"/>
    <property type="evidence" value="ECO:0007669"/>
    <property type="project" value="UniProtKB-KW"/>
</dbReference>
<keyword evidence="6" id="KW-0547">Nucleotide-binding</keyword>
<dbReference type="Gene3D" id="3.40.50.300">
    <property type="entry name" value="P-loop containing nucleotide triphosphate hydrolases"/>
    <property type="match status" value="1"/>
</dbReference>
<evidence type="ECO:0000313" key="15">
    <source>
        <dbReference type="EMBL" id="MCY3053743.1"/>
    </source>
</evidence>
<evidence type="ECO:0000256" key="9">
    <source>
        <dbReference type="ARBA" id="ARBA00022903"/>
    </source>
</evidence>
<comment type="similarity">
    <text evidence="2">Belongs to the CpsD/CapB family.</text>
</comment>
<evidence type="ECO:0000256" key="11">
    <source>
        <dbReference type="ARBA" id="ARBA00023169"/>
    </source>
</evidence>
<evidence type="ECO:0000313" key="16">
    <source>
        <dbReference type="EMBL" id="QPS00695.1"/>
    </source>
</evidence>
<dbReference type="GO" id="GO:0045227">
    <property type="term" value="P:capsule polysaccharide biosynthetic process"/>
    <property type="evidence" value="ECO:0007669"/>
    <property type="project" value="UniProtKB-UniPathway"/>
</dbReference>
<reference evidence="15" key="2">
    <citation type="submission" date="2022-09" db="EMBL/GenBank/DDBJ databases">
        <title>Aerococcus urinae taxonomy study.</title>
        <authorList>
            <person name="Christensen J."/>
            <person name="Senneby E."/>
        </authorList>
    </citation>
    <scope>NUCLEOTIDE SEQUENCE</scope>
    <source>
        <strain evidence="15">NLD-066-U95</strain>
    </source>
</reference>
<name>A0A7T2VTE0_9LACT</name>
<keyword evidence="8" id="KW-0067">ATP-binding</keyword>
<protein>
    <recommendedName>
        <fullName evidence="4">Tyrosine-protein kinase CpsD</fullName>
        <ecNumber evidence="3">2.7.10.2</ecNumber>
    </recommendedName>
</protein>
<keyword evidence="11" id="KW-0270">Exopolysaccharide synthesis</keyword>
<dbReference type="GO" id="GO:0004715">
    <property type="term" value="F:non-membrane spanning protein tyrosine kinase activity"/>
    <property type="evidence" value="ECO:0007669"/>
    <property type="project" value="UniProtKB-EC"/>
</dbReference>
<dbReference type="InterPro" id="IPR050445">
    <property type="entry name" value="Bact_polysacc_biosynth/exp"/>
</dbReference>
<evidence type="ECO:0000256" key="2">
    <source>
        <dbReference type="ARBA" id="ARBA00007316"/>
    </source>
</evidence>
<dbReference type="PANTHER" id="PTHR32309">
    <property type="entry name" value="TYROSINE-PROTEIN KINASE"/>
    <property type="match status" value="1"/>
</dbReference>
<dbReference type="GO" id="GO:0042802">
    <property type="term" value="F:identical protein binding"/>
    <property type="evidence" value="ECO:0007669"/>
    <property type="project" value="UniProtKB-ARBA"/>
</dbReference>
<comment type="pathway">
    <text evidence="1">Capsule biogenesis; capsule polysaccharide biosynthesis.</text>
</comment>
<dbReference type="CDD" id="cd05387">
    <property type="entry name" value="BY-kinase"/>
    <property type="match status" value="1"/>
</dbReference>
<dbReference type="InterPro" id="IPR005702">
    <property type="entry name" value="Wzc-like_C"/>
</dbReference>
<dbReference type="NCBIfam" id="TIGR01007">
    <property type="entry name" value="eps_fam"/>
    <property type="match status" value="1"/>
</dbReference>
<evidence type="ECO:0000256" key="12">
    <source>
        <dbReference type="ARBA" id="ARBA00024964"/>
    </source>
</evidence>
<evidence type="ECO:0000256" key="1">
    <source>
        <dbReference type="ARBA" id="ARBA00005132"/>
    </source>
</evidence>
<dbReference type="InterPro" id="IPR025669">
    <property type="entry name" value="AAA_dom"/>
</dbReference>
<evidence type="ECO:0000313" key="18">
    <source>
        <dbReference type="Proteomes" id="UP001069145"/>
    </source>
</evidence>
<proteinExistence type="inferred from homology"/>
<keyword evidence="18" id="KW-1185">Reference proteome</keyword>
<dbReference type="GO" id="GO:0005886">
    <property type="term" value="C:plasma membrane"/>
    <property type="evidence" value="ECO:0007669"/>
    <property type="project" value="TreeGrafter"/>
</dbReference>
<dbReference type="SUPFAM" id="SSF52540">
    <property type="entry name" value="P-loop containing nucleoside triphosphate hydrolases"/>
    <property type="match status" value="1"/>
</dbReference>
<comment type="function">
    <text evidence="12">Involved in the regulation of capsular polysaccharide biosynthesis. Autophosphorylation of CpsD attenuates its activity and reduces the level of encapsulation. May be part of a complex that directs the coordinated polymerization and export to the cell surface of the capsular polysaccharide.</text>
</comment>
<dbReference type="InterPro" id="IPR027417">
    <property type="entry name" value="P-loop_NTPase"/>
</dbReference>
<reference evidence="16 17" key="1">
    <citation type="submission" date="2020-12" db="EMBL/GenBank/DDBJ databases">
        <title>FDA dAtabase for Regulatory Grade micrObial Sequences (FDA-ARGOS): Supporting development and validation of Infectious Disease Dx tests.</title>
        <authorList>
            <person name="Sproer C."/>
            <person name="Gronow S."/>
            <person name="Severitt S."/>
            <person name="Schroder I."/>
            <person name="Tallon L."/>
            <person name="Sadzewicz L."/>
            <person name="Zhao X."/>
            <person name="Boylan J."/>
            <person name="Ott S."/>
            <person name="Bowen H."/>
            <person name="Vavikolanu K."/>
            <person name="Mehta A."/>
            <person name="Aluvathingal J."/>
            <person name="Nadendla S."/>
            <person name="Lowell S."/>
            <person name="Myers T."/>
            <person name="Yan Y."/>
            <person name="Sichtig H."/>
        </authorList>
    </citation>
    <scope>NUCLEOTIDE SEQUENCE [LARGE SCALE GENOMIC DNA]</scope>
    <source>
        <strain evidence="16 17">FDAARGOS_911</strain>
    </source>
</reference>